<proteinExistence type="predicted"/>
<accession>A0A5S6QVS3</accession>
<keyword evidence="1" id="KW-1185">Reference proteome</keyword>
<dbReference type="AlphaFoldDB" id="A0A5S6QVS3"/>
<name>A0A5S6QVS3_TRIMR</name>
<sequence>MFSSAFQQSVHSVLSSDADRLCILRELLAPEVRRSLAKYLYDPRLYNVAMEVLQRSYGDPQRLVHACLRSFTALRTWNDFDYDDLRAFSDELSSIVSILSLVGHEVEICSSDLVCFTPRPAMLAP</sequence>
<dbReference type="InterPro" id="IPR005312">
    <property type="entry name" value="DUF1759"/>
</dbReference>
<evidence type="ECO:0000313" key="1">
    <source>
        <dbReference type="Proteomes" id="UP000046395"/>
    </source>
</evidence>
<dbReference type="WBParaSite" id="TMUE_3000011355.1">
    <property type="protein sequence ID" value="TMUE_3000011355.1"/>
    <property type="gene ID" value="WBGene00301305"/>
</dbReference>
<evidence type="ECO:0000313" key="2">
    <source>
        <dbReference type="WBParaSite" id="TMUE_3000011355.1"/>
    </source>
</evidence>
<dbReference type="Pfam" id="PF03564">
    <property type="entry name" value="DUF1759"/>
    <property type="match status" value="1"/>
</dbReference>
<reference evidence="2" key="1">
    <citation type="submission" date="2019-12" db="UniProtKB">
        <authorList>
            <consortium name="WormBaseParasite"/>
        </authorList>
    </citation>
    <scope>IDENTIFICATION</scope>
</reference>
<protein>
    <submittedName>
        <fullName evidence="2">Uncharacterized protein</fullName>
    </submittedName>
</protein>
<dbReference type="Proteomes" id="UP000046395">
    <property type="component" value="Unassembled WGS sequence"/>
</dbReference>
<organism evidence="1 2">
    <name type="scientific">Trichuris muris</name>
    <name type="common">Mouse whipworm</name>
    <dbReference type="NCBI Taxonomy" id="70415"/>
    <lineage>
        <taxon>Eukaryota</taxon>
        <taxon>Metazoa</taxon>
        <taxon>Ecdysozoa</taxon>
        <taxon>Nematoda</taxon>
        <taxon>Enoplea</taxon>
        <taxon>Dorylaimia</taxon>
        <taxon>Trichinellida</taxon>
        <taxon>Trichuridae</taxon>
        <taxon>Trichuris</taxon>
    </lineage>
</organism>